<evidence type="ECO:0000313" key="3">
    <source>
        <dbReference type="Proteomes" id="UP000072874"/>
    </source>
</evidence>
<dbReference type="OrthoDB" id="370628at2759"/>
<dbReference type="VEuPathDB" id="PlasmoDB:PY17X_1111400"/>
<reference evidence="1" key="2">
    <citation type="submission" date="2014-05" db="EMBL/GenBank/DDBJ databases">
        <authorList>
            <person name="Aslett A.Martin."/>
            <person name="De Silva Nishadi"/>
        </authorList>
    </citation>
    <scope>NUCLEOTIDE SEQUENCE</scope>
    <source>
        <strain evidence="1">YM</strain>
    </source>
</reference>
<dbReference type="KEGG" id="pyo:PY17X_1111400"/>
<dbReference type="EMBL" id="LM993665">
    <property type="protein sequence ID" value="VTZ79392.1"/>
    <property type="molecule type" value="Genomic_DNA"/>
</dbReference>
<sequence length="342" mass="39784">MEKNKVKDNAFKEKNESIIPRKNEQIVPSHCYRNCTVQNTLSGILKPVEIPYNDLLNSNTKDIPNIIFLRKNINVSNHKNNKHQKTRNNDIKDQNNLPNVCNNIVESHPLINYENFVIKKTLKNIFFQRKISNAYSTAEITNKSKPNAKFEGFDYAMYNGTKNEHVNKLPIIKLLESKNNFTIPNNTYLNSIKTLNYNNIIYYDINKKNFSPKTRNINKDIIQNYSAMCIENDNCLVNEFKNIKDDNNKKINVKSRENHILCVDHENVFKNNSLSLIETHENGMERTLNKNNAVHRSVELKTLDDLNPLNKRIKKAKKKNGGACFCSFNNFSFQFLMSCDKT</sequence>
<dbReference type="Proteomes" id="UP000072904">
    <property type="component" value="Chromosome 11"/>
</dbReference>
<evidence type="ECO:0000313" key="1">
    <source>
        <dbReference type="EMBL" id="CDU18807.1"/>
    </source>
</evidence>
<dbReference type="GeneID" id="3790611"/>
<accession>A0A078KC68</accession>
<dbReference type="OMA" id="ERNVEPF"/>
<name>A0A078KC68_PLAYE</name>
<evidence type="ECO:0000313" key="4">
    <source>
        <dbReference type="Proteomes" id="UP000072904"/>
    </source>
</evidence>
<reference evidence="2" key="3">
    <citation type="submission" date="2014-05" db="EMBL/GenBank/DDBJ databases">
        <authorList>
            <person name="Aslett M.A."/>
            <person name="De Silva N."/>
        </authorList>
    </citation>
    <scope>NUCLEOTIDE SEQUENCE</scope>
    <source>
        <strain evidence="2">17X</strain>
    </source>
</reference>
<dbReference type="AlphaFoldDB" id="A0A078KC68"/>
<reference evidence="3 4" key="1">
    <citation type="journal article" date="2014" name="BMC Biol.">
        <title>A comprehensive evaluation of rodent malaria parasite genomes and gene expression.</title>
        <authorList>
            <person name="Otto T.D."/>
            <person name="Bohme U."/>
            <person name="Jackson A.P."/>
            <person name="Hunt M."/>
            <person name="Franke-Fayard B."/>
            <person name="Hoeijmakers W.A."/>
            <person name="Religa A.A."/>
            <person name="Robertson L."/>
            <person name="Sanders M."/>
            <person name="Ogun S.A."/>
            <person name="Cunningham D."/>
            <person name="Erhart A."/>
            <person name="Billker O."/>
            <person name="Khan S.M."/>
            <person name="Stunnenberg H.G."/>
            <person name="Langhorne J."/>
            <person name="Holder A.A."/>
            <person name="Waters A.P."/>
            <person name="Newbold C.I."/>
            <person name="Pain A."/>
            <person name="Berriman M."/>
            <person name="Janse C.J."/>
        </authorList>
    </citation>
    <scope>NUCLEOTIDE SEQUENCE [LARGE SCALE GENOMIC DNA]</scope>
    <source>
        <strain evidence="2 3">17X</strain>
        <strain evidence="1 4">YM</strain>
    </source>
</reference>
<evidence type="ECO:0000313" key="2">
    <source>
        <dbReference type="EMBL" id="VTZ79392.1"/>
    </source>
</evidence>
<proteinExistence type="predicted"/>
<dbReference type="VEuPathDB" id="PlasmoDB:Py17XNL_001105522"/>
<protein>
    <submittedName>
        <fullName evidence="2">Uncharacterized protein</fullName>
    </submittedName>
</protein>
<dbReference type="EMBL" id="LK934639">
    <property type="protein sequence ID" value="CDU18807.1"/>
    <property type="molecule type" value="Genomic_DNA"/>
</dbReference>
<dbReference type="Proteomes" id="UP000072874">
    <property type="component" value="Chromosome 11"/>
</dbReference>
<organism evidence="2 3">
    <name type="scientific">Plasmodium yoelii</name>
    <dbReference type="NCBI Taxonomy" id="5861"/>
    <lineage>
        <taxon>Eukaryota</taxon>
        <taxon>Sar</taxon>
        <taxon>Alveolata</taxon>
        <taxon>Apicomplexa</taxon>
        <taxon>Aconoidasida</taxon>
        <taxon>Haemosporida</taxon>
        <taxon>Plasmodiidae</taxon>
        <taxon>Plasmodium</taxon>
        <taxon>Plasmodium (Vinckeia)</taxon>
    </lineage>
</organism>
<dbReference type="RefSeq" id="XP_022812365.1">
    <property type="nucleotide sequence ID" value="XM_022956460.1"/>
</dbReference>
<reference evidence="2" key="4">
    <citation type="submission" date="2019-05" db="EMBL/GenBank/DDBJ databases">
        <authorList>
            <consortium name="Pathogen Informatics"/>
        </authorList>
    </citation>
    <scope>NUCLEOTIDE SEQUENCE</scope>
    <source>
        <strain evidence="2">17X</strain>
    </source>
</reference>
<gene>
    <name evidence="2" type="ORF">PY17X_1111400</name>
    <name evidence="1" type="ORF">PYYM_1112500</name>
</gene>
<dbReference type="VEuPathDB" id="PlasmoDB:PYYM_1112500"/>